<dbReference type="EMBL" id="BAAAHH010000006">
    <property type="protein sequence ID" value="GAA0946019.1"/>
    <property type="molecule type" value="Genomic_DNA"/>
</dbReference>
<keyword evidence="2" id="KW-1185">Reference proteome</keyword>
<gene>
    <name evidence="1" type="ORF">GCM10009550_20250</name>
</gene>
<dbReference type="RefSeq" id="WP_344239184.1">
    <property type="nucleotide sequence ID" value="NZ_BAAAHH010000006.1"/>
</dbReference>
<accession>A0ABP4B4R1</accession>
<reference evidence="2" key="1">
    <citation type="journal article" date="2019" name="Int. J. Syst. Evol. Microbiol.">
        <title>The Global Catalogue of Microorganisms (GCM) 10K type strain sequencing project: providing services to taxonomists for standard genome sequencing and annotation.</title>
        <authorList>
            <consortium name="The Broad Institute Genomics Platform"/>
            <consortium name="The Broad Institute Genome Sequencing Center for Infectious Disease"/>
            <person name="Wu L."/>
            <person name="Ma J."/>
        </authorList>
    </citation>
    <scope>NUCLEOTIDE SEQUENCE [LARGE SCALE GENOMIC DNA]</scope>
    <source>
        <strain evidence="2">JCM 10696</strain>
    </source>
</reference>
<evidence type="ECO:0008006" key="3">
    <source>
        <dbReference type="Google" id="ProtNLM"/>
    </source>
</evidence>
<protein>
    <recommendedName>
        <fullName evidence="3">YD repeat-containing protein</fullName>
    </recommendedName>
</protein>
<sequence>MSGRYDRVVGVVSRAPLPNHKRPDEDCSDGRNGWGFYHGGFLSRIDSTTRALTKDFPNGMSRATWYDAEGRPIMTGWFRRLRGGSA</sequence>
<organism evidence="1 2">
    <name type="scientific">Actinocorallia libanotica</name>
    <dbReference type="NCBI Taxonomy" id="46162"/>
    <lineage>
        <taxon>Bacteria</taxon>
        <taxon>Bacillati</taxon>
        <taxon>Actinomycetota</taxon>
        <taxon>Actinomycetes</taxon>
        <taxon>Streptosporangiales</taxon>
        <taxon>Thermomonosporaceae</taxon>
        <taxon>Actinocorallia</taxon>
    </lineage>
</organism>
<proteinExistence type="predicted"/>
<evidence type="ECO:0000313" key="1">
    <source>
        <dbReference type="EMBL" id="GAA0946019.1"/>
    </source>
</evidence>
<name>A0ABP4B4R1_9ACTN</name>
<evidence type="ECO:0000313" key="2">
    <source>
        <dbReference type="Proteomes" id="UP001500665"/>
    </source>
</evidence>
<dbReference type="Proteomes" id="UP001500665">
    <property type="component" value="Unassembled WGS sequence"/>
</dbReference>
<comment type="caution">
    <text evidence="1">The sequence shown here is derived from an EMBL/GenBank/DDBJ whole genome shotgun (WGS) entry which is preliminary data.</text>
</comment>